<dbReference type="InterPro" id="IPR036792">
    <property type="entry name" value="Asp_carbatrfase_reg_C_sf"/>
</dbReference>
<dbReference type="PANTHER" id="PTHR35805:SF1">
    <property type="entry name" value="ASPARTATE CARBAMOYLTRANSFERASE REGULATORY CHAIN"/>
    <property type="match status" value="1"/>
</dbReference>
<dbReference type="Gene3D" id="2.30.30.20">
    <property type="entry name" value="Aspartate carbamoyltransferase regulatory subunit, C-terminal domain"/>
    <property type="match status" value="1"/>
</dbReference>
<gene>
    <name evidence="4" type="primary">pyrI</name>
    <name evidence="7" type="ORF">IAC87_05630</name>
</gene>
<feature type="binding site" evidence="4">
    <location>
        <position position="108"/>
    </location>
    <ligand>
        <name>Zn(2+)</name>
        <dbReference type="ChEBI" id="CHEBI:29105"/>
    </ligand>
</feature>
<comment type="cofactor">
    <cofactor evidence="4">
        <name>Zn(2+)</name>
        <dbReference type="ChEBI" id="CHEBI:29105"/>
    </cofactor>
    <text evidence="4">Binds 1 zinc ion per subunit.</text>
</comment>
<keyword evidence="2 4" id="KW-0862">Zinc</keyword>
<dbReference type="GO" id="GO:0006221">
    <property type="term" value="P:pyrimidine nucleotide biosynthetic process"/>
    <property type="evidence" value="ECO:0007669"/>
    <property type="project" value="UniProtKB-UniRule"/>
</dbReference>
<reference evidence="7" key="2">
    <citation type="journal article" date="2021" name="PeerJ">
        <title>Extensive microbial diversity within the chicken gut microbiome revealed by metagenomics and culture.</title>
        <authorList>
            <person name="Gilroy R."/>
            <person name="Ravi A."/>
            <person name="Getino M."/>
            <person name="Pursley I."/>
            <person name="Horton D.L."/>
            <person name="Alikhan N.F."/>
            <person name="Baker D."/>
            <person name="Gharbi K."/>
            <person name="Hall N."/>
            <person name="Watson M."/>
            <person name="Adriaenssens E.M."/>
            <person name="Foster-Nyarko E."/>
            <person name="Jarju S."/>
            <person name="Secka A."/>
            <person name="Antonio M."/>
            <person name="Oren A."/>
            <person name="Chaudhuri R.R."/>
            <person name="La Ragione R."/>
            <person name="Hildebrand F."/>
            <person name="Pallen M.J."/>
        </authorList>
    </citation>
    <scope>NUCLEOTIDE SEQUENCE</scope>
    <source>
        <strain evidence="7">B3-2255</strain>
    </source>
</reference>
<evidence type="ECO:0000256" key="1">
    <source>
        <dbReference type="ARBA" id="ARBA00022723"/>
    </source>
</evidence>
<evidence type="ECO:0000313" key="8">
    <source>
        <dbReference type="Proteomes" id="UP000823772"/>
    </source>
</evidence>
<dbReference type="Pfam" id="PF01948">
    <property type="entry name" value="PyrI"/>
    <property type="match status" value="1"/>
</dbReference>
<dbReference type="InterPro" id="IPR020545">
    <property type="entry name" value="Asp_carbamoyltransf_reg_N"/>
</dbReference>
<comment type="subunit">
    <text evidence="4">Contains catalytic and regulatory chains.</text>
</comment>
<evidence type="ECO:0000256" key="4">
    <source>
        <dbReference type="HAMAP-Rule" id="MF_00002"/>
    </source>
</evidence>
<dbReference type="NCBIfam" id="TIGR00240">
    <property type="entry name" value="ATCase_reg"/>
    <property type="match status" value="1"/>
</dbReference>
<comment type="caution">
    <text evidence="7">The sequence shown here is derived from an EMBL/GenBank/DDBJ whole genome shotgun (WGS) entry which is preliminary data.</text>
</comment>
<dbReference type="Proteomes" id="UP000823772">
    <property type="component" value="Unassembled WGS sequence"/>
</dbReference>
<dbReference type="SUPFAM" id="SSF57825">
    <property type="entry name" value="Aspartate carbamoyltransferase, Regulatory-chain, C-terminal domain"/>
    <property type="match status" value="1"/>
</dbReference>
<dbReference type="InterPro" id="IPR036793">
    <property type="entry name" value="Asp_carbatrfase_reg_N_sf"/>
</dbReference>
<dbReference type="EMBL" id="JADILY010000116">
    <property type="protein sequence ID" value="MBO8482009.1"/>
    <property type="molecule type" value="Genomic_DNA"/>
</dbReference>
<feature type="binding site" evidence="4">
    <location>
        <position position="113"/>
    </location>
    <ligand>
        <name>Zn(2+)</name>
        <dbReference type="ChEBI" id="CHEBI:29105"/>
    </ligand>
</feature>
<evidence type="ECO:0000313" key="7">
    <source>
        <dbReference type="EMBL" id="MBO8482009.1"/>
    </source>
</evidence>
<organism evidence="7 8">
    <name type="scientific">Candidatus Merdivivens faecigallinarum</name>
    <dbReference type="NCBI Taxonomy" id="2840871"/>
    <lineage>
        <taxon>Bacteria</taxon>
        <taxon>Pseudomonadati</taxon>
        <taxon>Bacteroidota</taxon>
        <taxon>Bacteroidia</taxon>
        <taxon>Bacteroidales</taxon>
        <taxon>Muribaculaceae</taxon>
        <taxon>Muribaculaceae incertae sedis</taxon>
        <taxon>Candidatus Merdivivens</taxon>
    </lineage>
</organism>
<evidence type="ECO:0000256" key="2">
    <source>
        <dbReference type="ARBA" id="ARBA00022833"/>
    </source>
</evidence>
<comment type="similarity">
    <text evidence="4">Belongs to the PyrI family.</text>
</comment>
<reference evidence="7" key="1">
    <citation type="submission" date="2020-10" db="EMBL/GenBank/DDBJ databases">
        <authorList>
            <person name="Gilroy R."/>
        </authorList>
    </citation>
    <scope>NUCLEOTIDE SEQUENCE</scope>
    <source>
        <strain evidence="7">B3-2255</strain>
    </source>
</reference>
<dbReference type="GO" id="GO:0009347">
    <property type="term" value="C:aspartate carbamoyltransferase complex"/>
    <property type="evidence" value="ECO:0007669"/>
    <property type="project" value="InterPro"/>
</dbReference>
<feature type="domain" description="Aspartate carbamoyltransferase regulatory subunit C-terminal" evidence="6">
    <location>
        <begin position="101"/>
        <end position="147"/>
    </location>
</feature>
<feature type="binding site" evidence="4">
    <location>
        <position position="137"/>
    </location>
    <ligand>
        <name>Zn(2+)</name>
        <dbReference type="ChEBI" id="CHEBI:29105"/>
    </ligand>
</feature>
<evidence type="ECO:0000259" key="6">
    <source>
        <dbReference type="Pfam" id="PF02748"/>
    </source>
</evidence>
<proteinExistence type="inferred from homology"/>
<dbReference type="GO" id="GO:0046872">
    <property type="term" value="F:metal ion binding"/>
    <property type="evidence" value="ECO:0007669"/>
    <property type="project" value="UniProtKB-KW"/>
</dbReference>
<dbReference type="GO" id="GO:0006207">
    <property type="term" value="P:'de novo' pyrimidine nucleobase biosynthetic process"/>
    <property type="evidence" value="ECO:0007669"/>
    <property type="project" value="InterPro"/>
</dbReference>
<protein>
    <recommendedName>
        <fullName evidence="4">Aspartate carbamoyltransferase regulatory chain</fullName>
    </recommendedName>
</protein>
<name>A0A9D9J089_9BACT</name>
<evidence type="ECO:0000259" key="5">
    <source>
        <dbReference type="Pfam" id="PF01948"/>
    </source>
</evidence>
<feature type="domain" description="Aspartate carbamoyltransferase regulatory subunit N-terminal" evidence="5">
    <location>
        <begin position="7"/>
        <end position="95"/>
    </location>
</feature>
<dbReference type="InterPro" id="IPR002801">
    <property type="entry name" value="Asp_carbamoylTrfase_reg"/>
</dbReference>
<dbReference type="Pfam" id="PF02748">
    <property type="entry name" value="PyrI_C"/>
    <property type="match status" value="1"/>
</dbReference>
<feature type="binding site" evidence="4">
    <location>
        <position position="140"/>
    </location>
    <ligand>
        <name>Zn(2+)</name>
        <dbReference type="ChEBI" id="CHEBI:29105"/>
    </ligand>
</feature>
<dbReference type="HAMAP" id="MF_00002">
    <property type="entry name" value="Asp_carb_tr_reg"/>
    <property type="match status" value="1"/>
</dbReference>
<keyword evidence="1 4" id="KW-0479">Metal-binding</keyword>
<accession>A0A9D9J089</accession>
<dbReference type="PANTHER" id="PTHR35805">
    <property type="entry name" value="ASPARTATE CARBAMOYLTRANSFERASE REGULATORY CHAIN"/>
    <property type="match status" value="1"/>
</dbReference>
<dbReference type="Gene3D" id="3.30.70.140">
    <property type="entry name" value="Aspartate carbamoyltransferase regulatory subunit, N-terminal domain"/>
    <property type="match status" value="1"/>
</dbReference>
<dbReference type="InterPro" id="IPR020542">
    <property type="entry name" value="Asp_carbamoyltrfase_reg_C"/>
</dbReference>
<dbReference type="SUPFAM" id="SSF54893">
    <property type="entry name" value="Aspartate carbamoyltransferase, Regulatory-chain, N-terminal domain"/>
    <property type="match status" value="1"/>
</dbReference>
<dbReference type="AlphaFoldDB" id="A0A9D9J089"/>
<keyword evidence="3 4" id="KW-0665">Pyrimidine biosynthesis</keyword>
<evidence type="ECO:0000256" key="3">
    <source>
        <dbReference type="ARBA" id="ARBA00022975"/>
    </source>
</evidence>
<sequence length="157" mass="17578">MEERHLIVTAIKNGTVLDHIPADQIYRVMDILGLRGAPNQITVGINLDSKTLGKKGIIKIADRWLEDSEVNRLALVAPNATINIIKDFQVTEKKVIRTPKEIVGIARCNNPKCITNHEPIKTRFTTIEKNGEISLLCHYCEKITPAQKIKIISGDDE</sequence>
<comment type="function">
    <text evidence="4">Involved in allosteric regulation of aspartate carbamoyltransferase.</text>
</comment>